<dbReference type="Proteomes" id="UP000028582">
    <property type="component" value="Unassembled WGS sequence"/>
</dbReference>
<reference evidence="2 3" key="1">
    <citation type="submission" date="2013-11" db="EMBL/GenBank/DDBJ databases">
        <title>The Genome Sequence of Phytophthora parasitica P1976.</title>
        <authorList>
            <consortium name="The Broad Institute Genomics Platform"/>
            <person name="Russ C."/>
            <person name="Tyler B."/>
            <person name="Panabieres F."/>
            <person name="Shan W."/>
            <person name="Tripathy S."/>
            <person name="Grunwald N."/>
            <person name="Machado M."/>
            <person name="Johnson C.S."/>
            <person name="Walker B."/>
            <person name="Young S."/>
            <person name="Zeng Q."/>
            <person name="Gargeya S."/>
            <person name="Fitzgerald M."/>
            <person name="Haas B."/>
            <person name="Abouelleil A."/>
            <person name="Allen A.W."/>
            <person name="Alvarado L."/>
            <person name="Arachchi H.M."/>
            <person name="Berlin A.M."/>
            <person name="Chapman S.B."/>
            <person name="Gainer-Dewar J."/>
            <person name="Goldberg J."/>
            <person name="Griggs A."/>
            <person name="Gujja S."/>
            <person name="Hansen M."/>
            <person name="Howarth C."/>
            <person name="Imamovic A."/>
            <person name="Ireland A."/>
            <person name="Larimer J."/>
            <person name="McCowan C."/>
            <person name="Murphy C."/>
            <person name="Pearson M."/>
            <person name="Poon T.W."/>
            <person name="Priest M."/>
            <person name="Roberts A."/>
            <person name="Saif S."/>
            <person name="Shea T."/>
            <person name="Sisk P."/>
            <person name="Sykes S."/>
            <person name="Wortman J."/>
            <person name="Nusbaum C."/>
            <person name="Birren B."/>
        </authorList>
    </citation>
    <scope>NUCLEOTIDE SEQUENCE [LARGE SCALE GENOMIC DNA]</scope>
    <source>
        <strain evidence="2 3">P1976</strain>
    </source>
</reference>
<evidence type="ECO:0000256" key="1">
    <source>
        <dbReference type="SAM" id="Coils"/>
    </source>
</evidence>
<sequence>MEDAAFLDEVAAFLDQDGVQEAMDTTNRKEATTSSDYELLLASHQLLAETAGLLASSKTAVSNQQEQDVNFAHTSTNSSEESTSIALQNVQISAKSRREVRHAQAAQRRQRHREKIRDEKETLRRQAVELSTHLTSLQAAQLELKKKQASTLMFGAWRAVAARQLERRMQAEEQQKLLRAEVAGKAMLIHHISSLLGEQLKNNQQNGLISCELMETNCNLGGSLLFKTMLEELDVAFARTDDVVHGLEFESAIRVANSLGRKMKEGVSYFENAGRTVLPYNFVQAADAVSIVMLSNPDTDFETVNVQDVKDTLTIKYLVKYQLTQGESGSFRVYGAAKKYREKDRLVVIWRTFTEGLGHFEGLQSNDTTWMVARPSIGNCEQSNTVLESYTRLVPTGFGSTSGRGTVDRFVNILAKSGEEEFRQMIETMKKLVISDL</sequence>
<evidence type="ECO:0000313" key="2">
    <source>
        <dbReference type="EMBL" id="ETO67734.1"/>
    </source>
</evidence>
<proteinExistence type="predicted"/>
<name>A0A080ZM73_PHYNI</name>
<evidence type="ECO:0000313" key="3">
    <source>
        <dbReference type="Proteomes" id="UP000028582"/>
    </source>
</evidence>
<organism evidence="2 3">
    <name type="scientific">Phytophthora nicotianae P1976</name>
    <dbReference type="NCBI Taxonomy" id="1317066"/>
    <lineage>
        <taxon>Eukaryota</taxon>
        <taxon>Sar</taxon>
        <taxon>Stramenopiles</taxon>
        <taxon>Oomycota</taxon>
        <taxon>Peronosporomycetes</taxon>
        <taxon>Peronosporales</taxon>
        <taxon>Peronosporaceae</taxon>
        <taxon>Phytophthora</taxon>
    </lineage>
</organism>
<comment type="caution">
    <text evidence="2">The sequence shown here is derived from an EMBL/GenBank/DDBJ whole genome shotgun (WGS) entry which is preliminary data.</text>
</comment>
<keyword evidence="1" id="KW-0175">Coiled coil</keyword>
<dbReference type="EMBL" id="ANJA01002853">
    <property type="protein sequence ID" value="ETO67734.1"/>
    <property type="molecule type" value="Genomic_DNA"/>
</dbReference>
<accession>A0A080ZM73</accession>
<feature type="coiled-coil region" evidence="1">
    <location>
        <begin position="102"/>
        <end position="133"/>
    </location>
</feature>
<protein>
    <submittedName>
        <fullName evidence="2">Uncharacterized protein</fullName>
    </submittedName>
</protein>
<dbReference type="AlphaFoldDB" id="A0A080ZM73"/>
<gene>
    <name evidence="2" type="ORF">F444_15370</name>
</gene>
<dbReference type="OrthoDB" id="127493at2759"/>